<evidence type="ECO:0000313" key="2">
    <source>
        <dbReference type="Proteomes" id="UP000266861"/>
    </source>
</evidence>
<name>A0A397GLS1_9GLOM</name>
<evidence type="ECO:0000313" key="1">
    <source>
        <dbReference type="EMBL" id="RHZ50484.1"/>
    </source>
</evidence>
<proteinExistence type="predicted"/>
<dbReference type="AlphaFoldDB" id="A0A397GLS1"/>
<gene>
    <name evidence="1" type="ORF">Glove_498g17</name>
</gene>
<keyword evidence="2" id="KW-1185">Reference proteome</keyword>
<dbReference type="Proteomes" id="UP000266861">
    <property type="component" value="Unassembled WGS sequence"/>
</dbReference>
<sequence>MIPKSLPDKISLKQNVLNKNFLFIAISFSRLDAFFFSSTVTTKNALLLPSHIVILKPFVPRIAQVFAPPPSPTRLLPRLMRIKIITSIYPLPFTPHL</sequence>
<reference evidence="1 2" key="1">
    <citation type="submission" date="2018-08" db="EMBL/GenBank/DDBJ databases">
        <title>Genome and evolution of the arbuscular mycorrhizal fungus Diversispora epigaea (formerly Glomus versiforme) and its bacterial endosymbionts.</title>
        <authorList>
            <person name="Sun X."/>
            <person name="Fei Z."/>
            <person name="Harrison M."/>
        </authorList>
    </citation>
    <scope>NUCLEOTIDE SEQUENCE [LARGE SCALE GENOMIC DNA]</scope>
    <source>
        <strain evidence="1 2">IT104</strain>
    </source>
</reference>
<accession>A0A397GLS1</accession>
<organism evidence="1 2">
    <name type="scientific">Diversispora epigaea</name>
    <dbReference type="NCBI Taxonomy" id="1348612"/>
    <lineage>
        <taxon>Eukaryota</taxon>
        <taxon>Fungi</taxon>
        <taxon>Fungi incertae sedis</taxon>
        <taxon>Mucoromycota</taxon>
        <taxon>Glomeromycotina</taxon>
        <taxon>Glomeromycetes</taxon>
        <taxon>Diversisporales</taxon>
        <taxon>Diversisporaceae</taxon>
        <taxon>Diversispora</taxon>
    </lineage>
</organism>
<comment type="caution">
    <text evidence="1">The sequence shown here is derived from an EMBL/GenBank/DDBJ whole genome shotgun (WGS) entry which is preliminary data.</text>
</comment>
<protein>
    <submittedName>
        <fullName evidence="1">Uncharacterized protein</fullName>
    </submittedName>
</protein>
<dbReference type="EMBL" id="PQFF01000431">
    <property type="protein sequence ID" value="RHZ50484.1"/>
    <property type="molecule type" value="Genomic_DNA"/>
</dbReference>